<dbReference type="GO" id="GO:0006893">
    <property type="term" value="P:Golgi to plasma membrane transport"/>
    <property type="evidence" value="ECO:0007669"/>
    <property type="project" value="TreeGrafter"/>
</dbReference>
<dbReference type="GO" id="GO:0000145">
    <property type="term" value="C:exocyst"/>
    <property type="evidence" value="ECO:0007669"/>
    <property type="project" value="InterPro"/>
</dbReference>
<accession>A0A5J9SZR2</accession>
<feature type="non-terminal residue" evidence="5">
    <location>
        <position position="1"/>
    </location>
</feature>
<name>A0A5J9SZR2_9POAL</name>
<keyword evidence="6" id="KW-1185">Reference proteome</keyword>
<comment type="caution">
    <text evidence="5">The sequence shown here is derived from an EMBL/GenBank/DDBJ whole genome shotgun (WGS) entry which is preliminary data.</text>
</comment>
<dbReference type="InterPro" id="IPR033961">
    <property type="entry name" value="Exo84"/>
</dbReference>
<dbReference type="PANTHER" id="PTHR21426:SF13">
    <property type="entry name" value="OS08G0566700 PROTEIN"/>
    <property type="match status" value="1"/>
</dbReference>
<evidence type="ECO:0000256" key="4">
    <source>
        <dbReference type="SAM" id="MobiDB-lite"/>
    </source>
</evidence>
<dbReference type="Gramene" id="TVU04467">
    <property type="protein sequence ID" value="TVU04467"/>
    <property type="gene ID" value="EJB05_47577"/>
</dbReference>
<keyword evidence="3" id="KW-0268">Exocytosis</keyword>
<protein>
    <recommendedName>
        <fullName evidence="7">Exocyst component Exo84 C-terminal domain-containing protein</fullName>
    </recommendedName>
</protein>
<gene>
    <name evidence="5" type="ORF">EJB05_47577</name>
</gene>
<dbReference type="Proteomes" id="UP000324897">
    <property type="component" value="Unassembled WGS sequence"/>
</dbReference>
<dbReference type="AlphaFoldDB" id="A0A5J9SZR2"/>
<dbReference type="OrthoDB" id="642193at2759"/>
<dbReference type="PANTHER" id="PTHR21426">
    <property type="entry name" value="EXOCYST COMPLEX COMPONENT 8"/>
    <property type="match status" value="1"/>
</dbReference>
<dbReference type="InterPro" id="IPR016159">
    <property type="entry name" value="Cullin_repeat-like_dom_sf"/>
</dbReference>
<evidence type="ECO:0008006" key="7">
    <source>
        <dbReference type="Google" id="ProtNLM"/>
    </source>
</evidence>
<feature type="region of interest" description="Disordered" evidence="4">
    <location>
        <begin position="1"/>
        <end position="43"/>
    </location>
</feature>
<reference evidence="5 6" key="1">
    <citation type="journal article" date="2019" name="Sci. Rep.">
        <title>A high-quality genome of Eragrostis curvula grass provides insights into Poaceae evolution and supports new strategies to enhance forage quality.</title>
        <authorList>
            <person name="Carballo J."/>
            <person name="Santos B.A.C.M."/>
            <person name="Zappacosta D."/>
            <person name="Garbus I."/>
            <person name="Selva J.P."/>
            <person name="Gallo C.A."/>
            <person name="Diaz A."/>
            <person name="Albertini E."/>
            <person name="Caccamo M."/>
            <person name="Echenique V."/>
        </authorList>
    </citation>
    <scope>NUCLEOTIDE SEQUENCE [LARGE SCALE GENOMIC DNA]</scope>
    <source>
        <strain evidence="6">cv. Victoria</strain>
        <tissue evidence="5">Leaf</tissue>
    </source>
</reference>
<dbReference type="EMBL" id="RWGY01000051">
    <property type="protein sequence ID" value="TVU04467.1"/>
    <property type="molecule type" value="Genomic_DNA"/>
</dbReference>
<evidence type="ECO:0000313" key="6">
    <source>
        <dbReference type="Proteomes" id="UP000324897"/>
    </source>
</evidence>
<evidence type="ECO:0000313" key="5">
    <source>
        <dbReference type="EMBL" id="TVU04467.1"/>
    </source>
</evidence>
<dbReference type="GO" id="GO:0008104">
    <property type="term" value="P:intracellular protein localization"/>
    <property type="evidence" value="ECO:0007669"/>
    <property type="project" value="TreeGrafter"/>
</dbReference>
<feature type="compositionally biased region" description="Low complexity" evidence="4">
    <location>
        <begin position="118"/>
        <end position="130"/>
    </location>
</feature>
<proteinExistence type="inferred from homology"/>
<feature type="region of interest" description="Disordered" evidence="4">
    <location>
        <begin position="788"/>
        <end position="902"/>
    </location>
</feature>
<comment type="similarity">
    <text evidence="1">Belongs to the EXO84 family.</text>
</comment>
<keyword evidence="2" id="KW-0813">Transport</keyword>
<evidence type="ECO:0000256" key="3">
    <source>
        <dbReference type="ARBA" id="ARBA00022483"/>
    </source>
</evidence>
<sequence>MASLRHRREMAEAEDFDDGHDNSSRSSGTAADSATEEEQEEHLGLHSMTAKGIQHLCSELLEIKKASEQDFRTNVYLSYLSFLRMFQEAGDLEKDLHGHVLAHRRLVDHLSHNLYSPSIAQSSSSRSGSSKDAAIPDPEDEELESWELDVLLSEHRMEQALELLELQGQRMQQIATSAEAIALSMAALSARKARVADRFASVADNPRTPRGELLESLSGLCKLGEAQRANHLLFKFYRPKTKFSSSIKDLACMVFSSIVEASRSFIALHGHPSPHTPQLIRWAREEMEDFGVAFSEYVKEVVGQHVSVVPALEAAKCALSSCSLLRPLHIVSEQDLMDLIVPCLQELLTMHARHLKDVTRLFVASDSWELGRFPVSGILFRAGSPATAGLHNIDYCLLTTSGRKFVTLIQEVVEEVYPLLHLRMKNSVLQLLAELFGEYMHSIVELIPRKEGATAKDQQYMWQLSILINCTTLVSLFPIIAQGIFKSDSPSVADVSTQGELDNMILLIKEASGQVWTCFCQQFIRDTMSDPLRVTESGASLSPQGMMPSFAFQVLFLRVRQLNNLYGTILTGKDGSMKKLLQELMEAMIFWLSNNLDSWIHHAQDVPRDTFLQQIQLDVHFLLEFAQFGGFYSEDIRTGALDLLTKAEEKVPHDNRNSGNRQEGWATDVAKHAVGVLMATMSSPGQEASVQNIVVAQEGEEMNPDVVASSEEGPKEVLDTICISAPDEDLEKGAWDGGKSSDEFVSIEEDDEDGIMSSEELKHGLDSSHQVAPDEVSEIDPTAEVWEDHQKEADDNADADDHESGSSAEMCRELDAIEVEEEELIGDHDDSSCELVLRDNTPIQGTAIGGGGGITRWRRQASTAPPPPPAPPAEAASAAEKGARSSRKKREATSRSSRPRWQ</sequence>
<feature type="region of interest" description="Disordered" evidence="4">
    <location>
        <begin position="118"/>
        <end position="142"/>
    </location>
</feature>
<dbReference type="GO" id="GO:0006887">
    <property type="term" value="P:exocytosis"/>
    <property type="evidence" value="ECO:0007669"/>
    <property type="project" value="UniProtKB-KW"/>
</dbReference>
<dbReference type="SUPFAM" id="SSF74788">
    <property type="entry name" value="Cullin repeat-like"/>
    <property type="match status" value="1"/>
</dbReference>
<organism evidence="5 6">
    <name type="scientific">Eragrostis curvula</name>
    <name type="common">weeping love grass</name>
    <dbReference type="NCBI Taxonomy" id="38414"/>
    <lineage>
        <taxon>Eukaryota</taxon>
        <taxon>Viridiplantae</taxon>
        <taxon>Streptophyta</taxon>
        <taxon>Embryophyta</taxon>
        <taxon>Tracheophyta</taxon>
        <taxon>Spermatophyta</taxon>
        <taxon>Magnoliopsida</taxon>
        <taxon>Liliopsida</taxon>
        <taxon>Poales</taxon>
        <taxon>Poaceae</taxon>
        <taxon>PACMAD clade</taxon>
        <taxon>Chloridoideae</taxon>
        <taxon>Eragrostideae</taxon>
        <taxon>Eragrostidinae</taxon>
        <taxon>Eragrostis</taxon>
    </lineage>
</organism>
<evidence type="ECO:0000256" key="1">
    <source>
        <dbReference type="ARBA" id="ARBA00007210"/>
    </source>
</evidence>
<evidence type="ECO:0000256" key="2">
    <source>
        <dbReference type="ARBA" id="ARBA00022448"/>
    </source>
</evidence>